<feature type="binding site" evidence="16">
    <location>
        <position position="189"/>
    </location>
    <ligand>
        <name>Mg(2+)</name>
        <dbReference type="ChEBI" id="CHEBI:18420"/>
        <label>1</label>
    </ligand>
</feature>
<dbReference type="PROSITE" id="PS01011">
    <property type="entry name" value="FOLYLPOLYGLU_SYNT_1"/>
    <property type="match status" value="1"/>
</dbReference>
<feature type="binding site" evidence="15">
    <location>
        <position position="309"/>
    </location>
    <ligand>
        <name>ATP</name>
        <dbReference type="ChEBI" id="CHEBI:30616"/>
    </ligand>
</feature>
<feature type="region of interest" description="Disordered" evidence="17">
    <location>
        <begin position="464"/>
        <end position="491"/>
    </location>
</feature>
<dbReference type="Proteomes" id="UP001417504">
    <property type="component" value="Unassembled WGS sequence"/>
</dbReference>
<evidence type="ECO:0000256" key="8">
    <source>
        <dbReference type="ARBA" id="ARBA00022741"/>
    </source>
</evidence>
<dbReference type="InterPro" id="IPR036615">
    <property type="entry name" value="Mur_ligase_C_dom_sf"/>
</dbReference>
<keyword evidence="9 15" id="KW-0067">ATP-binding</keyword>
<protein>
    <recommendedName>
        <fullName evidence="4 14">Folylpolyglutamate synthase</fullName>
        <ecNumber evidence="3 14">6.3.2.17</ecNumber>
    </recommendedName>
    <alternativeName>
        <fullName evidence="12 14">Folylpoly-gamma-glutamate synthetase</fullName>
    </alternativeName>
    <alternativeName>
        <fullName evidence="11 14">Tetrahydrofolylpolyglutamate synthase</fullName>
    </alternativeName>
</protein>
<comment type="catalytic activity">
    <reaction evidence="13 14">
        <text>(6S)-5,6,7,8-tetrahydrofolyl-(gamma-L-Glu)(n) + L-glutamate + ATP = (6S)-5,6,7,8-tetrahydrofolyl-(gamma-L-Glu)(n+1) + ADP + phosphate + H(+)</text>
        <dbReference type="Rhea" id="RHEA:10580"/>
        <dbReference type="Rhea" id="RHEA-COMP:14738"/>
        <dbReference type="Rhea" id="RHEA-COMP:14740"/>
        <dbReference type="ChEBI" id="CHEBI:15378"/>
        <dbReference type="ChEBI" id="CHEBI:29985"/>
        <dbReference type="ChEBI" id="CHEBI:30616"/>
        <dbReference type="ChEBI" id="CHEBI:43474"/>
        <dbReference type="ChEBI" id="CHEBI:141005"/>
        <dbReference type="ChEBI" id="CHEBI:456216"/>
        <dbReference type="EC" id="6.3.2.17"/>
    </reaction>
</comment>
<keyword evidence="8 15" id="KW-0547">Nucleotide-binding</keyword>
<dbReference type="EMBL" id="JBBNAE010000005">
    <property type="protein sequence ID" value="KAK9123860.1"/>
    <property type="molecule type" value="Genomic_DNA"/>
</dbReference>
<dbReference type="InterPro" id="IPR036565">
    <property type="entry name" value="Mur-like_cat_sf"/>
</dbReference>
<evidence type="ECO:0000256" key="6">
    <source>
        <dbReference type="ARBA" id="ARBA00022598"/>
    </source>
</evidence>
<dbReference type="GO" id="GO:0046872">
    <property type="term" value="F:metal ion binding"/>
    <property type="evidence" value="ECO:0007669"/>
    <property type="project" value="UniProtKB-KW"/>
</dbReference>
<dbReference type="InterPro" id="IPR001645">
    <property type="entry name" value="Folylpolyglutamate_synth"/>
</dbReference>
<dbReference type="PIRSF" id="PIRSF038895">
    <property type="entry name" value="FPGS"/>
    <property type="match status" value="1"/>
</dbReference>
<dbReference type="SUPFAM" id="SSF53623">
    <property type="entry name" value="MurD-like peptide ligases, catalytic domain"/>
    <property type="match status" value="1"/>
</dbReference>
<evidence type="ECO:0000256" key="10">
    <source>
        <dbReference type="ARBA" id="ARBA00022842"/>
    </source>
</evidence>
<evidence type="ECO:0000256" key="12">
    <source>
        <dbReference type="ARBA" id="ARBA00030876"/>
    </source>
</evidence>
<evidence type="ECO:0000256" key="9">
    <source>
        <dbReference type="ARBA" id="ARBA00022840"/>
    </source>
</evidence>
<keyword evidence="5 14" id="KW-0554">One-carbon metabolism</keyword>
<dbReference type="GO" id="GO:0006730">
    <property type="term" value="P:one-carbon metabolic process"/>
    <property type="evidence" value="ECO:0007669"/>
    <property type="project" value="UniProtKB-KW"/>
</dbReference>
<gene>
    <name evidence="19" type="ORF">Sjap_013462</name>
</gene>
<evidence type="ECO:0000256" key="7">
    <source>
        <dbReference type="ARBA" id="ARBA00022723"/>
    </source>
</evidence>
<dbReference type="SUPFAM" id="SSF53244">
    <property type="entry name" value="MurD-like peptide ligases, peptide-binding domain"/>
    <property type="match status" value="1"/>
</dbReference>
<feature type="binding site" evidence="16">
    <location>
        <position position="161"/>
    </location>
    <ligand>
        <name>Mg(2+)</name>
        <dbReference type="ChEBI" id="CHEBI:18420"/>
        <label>1</label>
    </ligand>
</feature>
<evidence type="ECO:0000256" key="3">
    <source>
        <dbReference type="ARBA" id="ARBA00013025"/>
    </source>
</evidence>
<comment type="function">
    <text evidence="14">Catalyzes conversion of folates to polyglutamate derivatives allowing concentration of folate compounds in the cell and the intracellular retention of these cofactors, which are important substrates for most of the folate-dependent enzymes that are involved in one-carbon transfer reactions involved in purine, pyrimidine and amino acid synthesis.</text>
</comment>
<evidence type="ECO:0000256" key="1">
    <source>
        <dbReference type="ARBA" id="ARBA00005150"/>
    </source>
</evidence>
<evidence type="ECO:0000259" key="18">
    <source>
        <dbReference type="Pfam" id="PF08245"/>
    </source>
</evidence>
<evidence type="ECO:0000256" key="2">
    <source>
        <dbReference type="ARBA" id="ARBA00008276"/>
    </source>
</evidence>
<comment type="cofactor">
    <cofactor evidence="14">
        <name>a monovalent cation</name>
        <dbReference type="ChEBI" id="CHEBI:60242"/>
    </cofactor>
    <text evidence="14">A monovalent cation.</text>
</comment>
<keyword evidence="10 16" id="KW-0460">Magnesium</keyword>
<evidence type="ECO:0000256" key="16">
    <source>
        <dbReference type="PIRSR" id="PIRSR038895-2"/>
    </source>
</evidence>
<dbReference type="FunFam" id="3.90.190.20:FF:000011">
    <property type="entry name" value="Folylpolyglutamate synthase"/>
    <property type="match status" value="1"/>
</dbReference>
<dbReference type="InterPro" id="IPR023600">
    <property type="entry name" value="Folylpolyglutamate_synth_euk"/>
</dbReference>
<accession>A0AAP0IYR1</accession>
<evidence type="ECO:0000256" key="15">
    <source>
        <dbReference type="PIRSR" id="PIRSR038895-1"/>
    </source>
</evidence>
<feature type="domain" description="Mur ligase central" evidence="18">
    <location>
        <begin position="63"/>
        <end position="235"/>
    </location>
</feature>
<proteinExistence type="inferred from homology"/>
<keyword evidence="20" id="KW-1185">Reference proteome</keyword>
<comment type="similarity">
    <text evidence="2 14">Belongs to the folylpolyglutamate synthase family.</text>
</comment>
<dbReference type="InterPro" id="IPR013221">
    <property type="entry name" value="Mur_ligase_cen"/>
</dbReference>
<dbReference type="Gene3D" id="3.90.190.20">
    <property type="entry name" value="Mur ligase, C-terminal domain"/>
    <property type="match status" value="1"/>
</dbReference>
<evidence type="ECO:0000313" key="20">
    <source>
        <dbReference type="Proteomes" id="UP001417504"/>
    </source>
</evidence>
<feature type="binding site" evidence="15">
    <location>
        <position position="331"/>
    </location>
    <ligand>
        <name>ATP</name>
        <dbReference type="ChEBI" id="CHEBI:30616"/>
    </ligand>
</feature>
<dbReference type="PROSITE" id="PS01012">
    <property type="entry name" value="FOLYLPOLYGLU_SYNT_2"/>
    <property type="match status" value="1"/>
</dbReference>
<evidence type="ECO:0000313" key="19">
    <source>
        <dbReference type="EMBL" id="KAK9123860.1"/>
    </source>
</evidence>
<evidence type="ECO:0000256" key="4">
    <source>
        <dbReference type="ARBA" id="ARBA00018660"/>
    </source>
</evidence>
<evidence type="ECO:0000256" key="14">
    <source>
        <dbReference type="PIRNR" id="PIRNR038895"/>
    </source>
</evidence>
<keyword evidence="6 14" id="KW-0436">Ligase</keyword>
<evidence type="ECO:0000256" key="11">
    <source>
        <dbReference type="ARBA" id="ARBA00030592"/>
    </source>
</evidence>
<organism evidence="19 20">
    <name type="scientific">Stephania japonica</name>
    <dbReference type="NCBI Taxonomy" id="461633"/>
    <lineage>
        <taxon>Eukaryota</taxon>
        <taxon>Viridiplantae</taxon>
        <taxon>Streptophyta</taxon>
        <taxon>Embryophyta</taxon>
        <taxon>Tracheophyta</taxon>
        <taxon>Spermatophyta</taxon>
        <taxon>Magnoliopsida</taxon>
        <taxon>Ranunculales</taxon>
        <taxon>Menispermaceae</taxon>
        <taxon>Menispermoideae</taxon>
        <taxon>Cissampelideae</taxon>
        <taxon>Stephania</taxon>
    </lineage>
</organism>
<dbReference type="EC" id="6.3.2.17" evidence="3 14"/>
<feature type="compositionally biased region" description="Basic and acidic residues" evidence="17">
    <location>
        <begin position="474"/>
        <end position="485"/>
    </location>
</feature>
<dbReference type="GO" id="GO:0005829">
    <property type="term" value="C:cytosol"/>
    <property type="evidence" value="ECO:0007669"/>
    <property type="project" value="TreeGrafter"/>
</dbReference>
<evidence type="ECO:0000256" key="13">
    <source>
        <dbReference type="ARBA" id="ARBA00047493"/>
    </source>
</evidence>
<dbReference type="PANTHER" id="PTHR11136">
    <property type="entry name" value="FOLYLPOLYGLUTAMATE SYNTHASE-RELATED"/>
    <property type="match status" value="1"/>
</dbReference>
<dbReference type="PANTHER" id="PTHR11136:SF16">
    <property type="entry name" value="FOLYLPOLYGLUTAMATE SYNTHASE"/>
    <property type="match status" value="1"/>
</dbReference>
<sequence>MSGGGDYTAPSPYQEALDTLSALITKRQRADKSNNGDCFELMLDYMKILGLEEDISRMKIIHVAGTKGKGSTCTFVESILRNCGFRTGLFTSPHLVDVRERFRLDGVEICEEKFLAYFWWCYDRLKENTNEDVPMPSFFRFIALLAFKIFSAEQIDVAIMEVGLGGKFDATNVVQAPVVCGIASLGFDHMEILGNTLGEIAGEKAGIFKHEVPAFTVPQPDEAMAVLEQKASELNVPLQVALPLDSSLLNGSRLGLEGEHQFLNAGLAVALCYTWLQKTGHLEGTYNEHIRSLPDQFINGLATAHLLGRAQIVRDPYIDEESYENLVFYLDGAHSPESMEVCGKWFSLTIGEVVQQNNSFEGQLQDNSRDPHGLVQKDPNEASKNTKQILLFNCMPVRDPQLLLPRLVSACAHHGVHFQMALFVPNQSVYNKIGSHTAPKSDPQVDVTWQLTLQRVWESIVNGGKGGNDNAGDAIREESNRDTEHSSGTCKSSLVFPSLPLALNWLRDSVQQNRSVRFQVLVTGSLHLIGDVLRLIRK</sequence>
<dbReference type="FunFam" id="3.40.1190.10:FF:000008">
    <property type="entry name" value="Folylpolyglutamate synthase"/>
    <property type="match status" value="1"/>
</dbReference>
<reference evidence="19 20" key="1">
    <citation type="submission" date="2024-01" db="EMBL/GenBank/DDBJ databases">
        <title>Genome assemblies of Stephania.</title>
        <authorList>
            <person name="Yang L."/>
        </authorList>
    </citation>
    <scope>NUCLEOTIDE SEQUENCE [LARGE SCALE GENOMIC DNA]</scope>
    <source>
        <strain evidence="19">QJT</strain>
        <tissue evidence="19">Leaf</tissue>
    </source>
</reference>
<feature type="binding site" evidence="16">
    <location>
        <position position="92"/>
    </location>
    <ligand>
        <name>Mg(2+)</name>
        <dbReference type="ChEBI" id="CHEBI:18420"/>
        <label>1</label>
    </ligand>
</feature>
<dbReference type="GO" id="GO:0005524">
    <property type="term" value="F:ATP binding"/>
    <property type="evidence" value="ECO:0007669"/>
    <property type="project" value="UniProtKB-KW"/>
</dbReference>
<dbReference type="Pfam" id="PF08245">
    <property type="entry name" value="Mur_ligase_M"/>
    <property type="match status" value="1"/>
</dbReference>
<dbReference type="GO" id="GO:0004326">
    <property type="term" value="F:tetrahydrofolylpolyglutamate synthase activity"/>
    <property type="evidence" value="ECO:0007669"/>
    <property type="project" value="UniProtKB-EC"/>
</dbReference>
<name>A0AAP0IYR1_9MAGN</name>
<comment type="caution">
    <text evidence="19">The sequence shown here is derived from an EMBL/GenBank/DDBJ whole genome shotgun (WGS) entry which is preliminary data.</text>
</comment>
<dbReference type="Gene3D" id="3.40.1190.10">
    <property type="entry name" value="Mur-like, catalytic domain"/>
    <property type="match status" value="1"/>
</dbReference>
<comment type="pathway">
    <text evidence="1 14">Cofactor biosynthesis; tetrahydrofolylpolyglutamate biosynthesis.</text>
</comment>
<dbReference type="NCBIfam" id="TIGR01499">
    <property type="entry name" value="folC"/>
    <property type="match status" value="1"/>
</dbReference>
<evidence type="ECO:0000256" key="5">
    <source>
        <dbReference type="ARBA" id="ARBA00022563"/>
    </source>
</evidence>
<dbReference type="InterPro" id="IPR018109">
    <property type="entry name" value="Folylpolyglutamate_synth_CS"/>
</dbReference>
<dbReference type="GO" id="GO:0005739">
    <property type="term" value="C:mitochondrion"/>
    <property type="evidence" value="ECO:0007669"/>
    <property type="project" value="TreeGrafter"/>
</dbReference>
<keyword evidence="7 16" id="KW-0479">Metal-binding</keyword>
<dbReference type="AlphaFoldDB" id="A0AAP0IYR1"/>
<evidence type="ECO:0000256" key="17">
    <source>
        <dbReference type="SAM" id="MobiDB-lite"/>
    </source>
</evidence>